<feature type="non-terminal residue" evidence="1">
    <location>
        <position position="57"/>
    </location>
</feature>
<dbReference type="Proteomes" id="UP000614424">
    <property type="component" value="Unassembled WGS sequence"/>
</dbReference>
<organism evidence="1 2">
    <name type="scientific">Candidatus Desulfobia pelagia</name>
    <dbReference type="NCBI Taxonomy" id="2841692"/>
    <lineage>
        <taxon>Bacteria</taxon>
        <taxon>Pseudomonadati</taxon>
        <taxon>Thermodesulfobacteriota</taxon>
        <taxon>Desulfobulbia</taxon>
        <taxon>Desulfobulbales</taxon>
        <taxon>Desulfobulbaceae</taxon>
        <taxon>Candidatus Desulfobia</taxon>
    </lineage>
</organism>
<accession>A0A8J6NAI4</accession>
<dbReference type="EMBL" id="JACNJZ010000069">
    <property type="protein sequence ID" value="MBC8317096.1"/>
    <property type="molecule type" value="Genomic_DNA"/>
</dbReference>
<comment type="caution">
    <text evidence="1">The sequence shown here is derived from an EMBL/GenBank/DDBJ whole genome shotgun (WGS) entry which is preliminary data.</text>
</comment>
<name>A0A8J6NAI4_9BACT</name>
<proteinExistence type="predicted"/>
<sequence length="57" mass="6641">MRQLVIDELSREERDNIESYLKRTVRIGAMEGMFWLAVPDDLLAEAQQGHEKCGPFF</sequence>
<dbReference type="AlphaFoldDB" id="A0A8J6NAI4"/>
<reference evidence="1 2" key="1">
    <citation type="submission" date="2020-08" db="EMBL/GenBank/DDBJ databases">
        <title>Bridging the membrane lipid divide: bacteria of the FCB group superphylum have the potential to synthesize archaeal ether lipids.</title>
        <authorList>
            <person name="Villanueva L."/>
            <person name="Von Meijenfeldt F.A.B."/>
            <person name="Westbye A.B."/>
            <person name="Yadav S."/>
            <person name="Hopmans E.C."/>
            <person name="Dutilh B.E."/>
            <person name="Sinninghe Damste J.S."/>
        </authorList>
    </citation>
    <scope>NUCLEOTIDE SEQUENCE [LARGE SCALE GENOMIC DNA]</scope>
    <source>
        <strain evidence="1">NIOZ-UU47</strain>
    </source>
</reference>
<gene>
    <name evidence="1" type="ORF">H8E41_04265</name>
</gene>
<protein>
    <submittedName>
        <fullName evidence="1">Uncharacterized protein</fullName>
    </submittedName>
</protein>
<evidence type="ECO:0000313" key="2">
    <source>
        <dbReference type="Proteomes" id="UP000614424"/>
    </source>
</evidence>
<evidence type="ECO:0000313" key="1">
    <source>
        <dbReference type="EMBL" id="MBC8317096.1"/>
    </source>
</evidence>